<name>A0ABD3GBF6_9MARC</name>
<dbReference type="PANTHER" id="PTHR10638">
    <property type="entry name" value="COPPER AMINE OXIDASE"/>
    <property type="match status" value="1"/>
</dbReference>
<feature type="chain" id="PRO_5044768611" description="Amine oxidase" evidence="9">
    <location>
        <begin position="31"/>
        <end position="607"/>
    </location>
</feature>
<dbReference type="Pfam" id="PF02728">
    <property type="entry name" value="Cu_amine_oxidN3"/>
    <property type="match status" value="1"/>
</dbReference>
<evidence type="ECO:0000256" key="8">
    <source>
        <dbReference type="RuleBase" id="RU000672"/>
    </source>
</evidence>
<dbReference type="Gene3D" id="2.70.98.20">
    <property type="entry name" value="Copper amine oxidase, catalytic domain"/>
    <property type="match status" value="1"/>
</dbReference>
<dbReference type="InterPro" id="IPR016182">
    <property type="entry name" value="Cu_amine_oxidase_N-reg"/>
</dbReference>
<evidence type="ECO:0000256" key="6">
    <source>
        <dbReference type="PIRSR" id="PIRSR600269-50"/>
    </source>
</evidence>
<dbReference type="Gene3D" id="3.10.450.40">
    <property type="match status" value="2"/>
</dbReference>
<dbReference type="InterPro" id="IPR015798">
    <property type="entry name" value="Cu_amine_oxidase_C"/>
</dbReference>
<dbReference type="InterPro" id="IPR015802">
    <property type="entry name" value="Cu_amine_oxidase_N3"/>
</dbReference>
<keyword evidence="5 8" id="KW-0186">Copper</keyword>
<comment type="caution">
    <text evidence="13">The sequence shown here is derived from an EMBL/GenBank/DDBJ whole genome shotgun (WGS) entry which is preliminary data.</text>
</comment>
<evidence type="ECO:0000259" key="10">
    <source>
        <dbReference type="Pfam" id="PF01179"/>
    </source>
</evidence>
<dbReference type="InterPro" id="IPR049947">
    <property type="entry name" value="Cu_Am_Ox_Cu-bd"/>
</dbReference>
<dbReference type="EC" id="1.4.3.-" evidence="8"/>
<keyword evidence="4 8" id="KW-0560">Oxidoreductase</keyword>
<accession>A0ABD3GBF6</accession>
<reference evidence="13 14" key="1">
    <citation type="submission" date="2024-09" db="EMBL/GenBank/DDBJ databases">
        <title>Chromosome-scale assembly of Riccia sorocarpa.</title>
        <authorList>
            <person name="Paukszto L."/>
        </authorList>
    </citation>
    <scope>NUCLEOTIDE SEQUENCE [LARGE SCALE GENOMIC DNA]</scope>
    <source>
        <strain evidence="13">LP-2024</strain>
        <tissue evidence="13">Aerial parts of the thallus</tissue>
    </source>
</reference>
<evidence type="ECO:0000256" key="4">
    <source>
        <dbReference type="ARBA" id="ARBA00023002"/>
    </source>
</evidence>
<evidence type="ECO:0000313" key="14">
    <source>
        <dbReference type="Proteomes" id="UP001633002"/>
    </source>
</evidence>
<evidence type="ECO:0000256" key="2">
    <source>
        <dbReference type="ARBA" id="ARBA00022723"/>
    </source>
</evidence>
<dbReference type="InterPro" id="IPR049948">
    <property type="entry name" value="Cu_Am_ox_TPQ-bd"/>
</dbReference>
<dbReference type="InterPro" id="IPR036460">
    <property type="entry name" value="Cu_amine_oxidase_C_sf"/>
</dbReference>
<feature type="active site" description="Schiff-base intermediate with substrate; via topaquinone" evidence="6">
    <location>
        <position position="330"/>
    </location>
</feature>
<dbReference type="InterPro" id="IPR015800">
    <property type="entry name" value="Cu_amine_oxidase_N2"/>
</dbReference>
<sequence>MKSYKCSMQGFGKFVSFSFVILISCSLAAAHTHPLDPLSAGELLLVRTVLINASIMNPTDNIIATLEVEEPEKLVVKAWNPGKELPPRKALGLSDYEPFQKSLAKRGLPFSETVLLPLPSGWFGVPEDKGKRLSNVQFLYANGTVNFFMRPINGIFAIVDLDEKRVHKYRDIYDEEIPLPSEKGTDYRLEAQEPPLLQPLNIISTEQPNGPSFTVNDHIVIFRIQIRQDPSELWFFKTYMDEGEYGLGLNTASLQPLNDCPRNAHYLDAVLPSASGFPVVKSNCICLFERYARDVAWRHTETLAPHVNTVTEARPKVTLVVRMVTTLGNYDYQVDWEFQSDGLIRVAVGMSGMIQTKATKSTSTKYEEGNVHSDSLHGVLVSENLVGVIHDHFFSFRLDLDIDGPKNSFLTSELKRRRIHCVYGIPRKSYWDTEKHVAQTEADARIQLSLAQPSEFFVINSEKTTRLGNPVGYKLVPSATAASLLDPDDFPEIRAAFIKNQIWVTQYHKDERYAGGEFVYQSHGDETLSVWSSKNRSIANEDIVLWYTLGFHHVPVQEDFPIMPMVSSSFELKPANFFERNPVLKAQPNKVADFDAYFGEVQSNSEE</sequence>
<keyword evidence="9" id="KW-0732">Signal</keyword>
<keyword evidence="3 6" id="KW-0801">TPQ</keyword>
<dbReference type="SUPFAM" id="SSF49998">
    <property type="entry name" value="Amine oxidase catalytic domain"/>
    <property type="match status" value="1"/>
</dbReference>
<dbReference type="Pfam" id="PF02727">
    <property type="entry name" value="Cu_amine_oxidN2"/>
    <property type="match status" value="1"/>
</dbReference>
<dbReference type="EMBL" id="JBJQOH010000008">
    <property type="protein sequence ID" value="KAL3675961.1"/>
    <property type="molecule type" value="Genomic_DNA"/>
</dbReference>
<dbReference type="PANTHER" id="PTHR10638:SF41">
    <property type="entry name" value="AMINE OXIDASE"/>
    <property type="match status" value="1"/>
</dbReference>
<evidence type="ECO:0000256" key="9">
    <source>
        <dbReference type="SAM" id="SignalP"/>
    </source>
</evidence>
<feature type="domain" description="Copper amine oxidase N3-terminal" evidence="12">
    <location>
        <begin position="95"/>
        <end position="171"/>
    </location>
</feature>
<evidence type="ECO:0000313" key="13">
    <source>
        <dbReference type="EMBL" id="KAL3675961.1"/>
    </source>
</evidence>
<evidence type="ECO:0000256" key="5">
    <source>
        <dbReference type="ARBA" id="ARBA00023008"/>
    </source>
</evidence>
<feature type="modified residue" description="2',4',5'-topaquinone" evidence="7">
    <location>
        <position position="330"/>
    </location>
</feature>
<dbReference type="Proteomes" id="UP001633002">
    <property type="component" value="Unassembled WGS sequence"/>
</dbReference>
<keyword evidence="14" id="KW-1185">Reference proteome</keyword>
<comment type="similarity">
    <text evidence="1 8">Belongs to the copper/topaquinone oxidase family.</text>
</comment>
<proteinExistence type="inferred from homology"/>
<dbReference type="PROSITE" id="PS01164">
    <property type="entry name" value="COPPER_AMINE_OXID_1"/>
    <property type="match status" value="1"/>
</dbReference>
<organism evidence="13 14">
    <name type="scientific">Riccia sorocarpa</name>
    <dbReference type="NCBI Taxonomy" id="122646"/>
    <lineage>
        <taxon>Eukaryota</taxon>
        <taxon>Viridiplantae</taxon>
        <taxon>Streptophyta</taxon>
        <taxon>Embryophyta</taxon>
        <taxon>Marchantiophyta</taxon>
        <taxon>Marchantiopsida</taxon>
        <taxon>Marchantiidae</taxon>
        <taxon>Marchantiales</taxon>
        <taxon>Ricciaceae</taxon>
        <taxon>Riccia</taxon>
    </lineage>
</organism>
<evidence type="ECO:0000259" key="11">
    <source>
        <dbReference type="Pfam" id="PF02727"/>
    </source>
</evidence>
<dbReference type="GO" id="GO:0046872">
    <property type="term" value="F:metal ion binding"/>
    <property type="evidence" value="ECO:0007669"/>
    <property type="project" value="UniProtKB-KW"/>
</dbReference>
<dbReference type="SUPFAM" id="SSF54416">
    <property type="entry name" value="Amine oxidase N-terminal region"/>
    <property type="match status" value="2"/>
</dbReference>
<evidence type="ECO:0000256" key="3">
    <source>
        <dbReference type="ARBA" id="ARBA00022772"/>
    </source>
</evidence>
<dbReference type="GO" id="GO:0016641">
    <property type="term" value="F:oxidoreductase activity, acting on the CH-NH2 group of donors, oxygen as acceptor"/>
    <property type="evidence" value="ECO:0007669"/>
    <property type="project" value="UniProtKB-ARBA"/>
</dbReference>
<dbReference type="AlphaFoldDB" id="A0ABD3GBF6"/>
<dbReference type="PROSITE" id="PS01165">
    <property type="entry name" value="COPPER_AMINE_OXID_2"/>
    <property type="match status" value="1"/>
</dbReference>
<evidence type="ECO:0000256" key="7">
    <source>
        <dbReference type="PIRSR" id="PIRSR600269-51"/>
    </source>
</evidence>
<feature type="domain" description="Copper amine oxidase catalytic" evidence="10">
    <location>
        <begin position="229"/>
        <end position="584"/>
    </location>
</feature>
<evidence type="ECO:0000259" key="12">
    <source>
        <dbReference type="Pfam" id="PF02728"/>
    </source>
</evidence>
<feature type="signal peptide" evidence="9">
    <location>
        <begin position="1"/>
        <end position="30"/>
    </location>
</feature>
<gene>
    <name evidence="13" type="ORF">R1sor_025909</name>
</gene>
<dbReference type="GO" id="GO:0009308">
    <property type="term" value="P:amine metabolic process"/>
    <property type="evidence" value="ECO:0007669"/>
    <property type="project" value="UniProtKB-UniRule"/>
</dbReference>
<keyword evidence="2 8" id="KW-0479">Metal-binding</keyword>
<comment type="PTM">
    <text evidence="7 8">Topaquinone (TPQ) is generated by copper-dependent autoxidation of a specific tyrosyl residue.</text>
</comment>
<dbReference type="Pfam" id="PF01179">
    <property type="entry name" value="Cu_amine_oxid"/>
    <property type="match status" value="1"/>
</dbReference>
<evidence type="ECO:0000256" key="1">
    <source>
        <dbReference type="ARBA" id="ARBA00007983"/>
    </source>
</evidence>
<dbReference type="PROSITE" id="PS51257">
    <property type="entry name" value="PROKAR_LIPOPROTEIN"/>
    <property type="match status" value="1"/>
</dbReference>
<dbReference type="InterPro" id="IPR000269">
    <property type="entry name" value="Cu_amine_oxidase"/>
</dbReference>
<comment type="cofactor">
    <cofactor evidence="8">
        <name>Cu cation</name>
        <dbReference type="ChEBI" id="CHEBI:23378"/>
    </cofactor>
    <text evidence="8">Contains 1 topaquinone per subunit.</text>
</comment>
<protein>
    <recommendedName>
        <fullName evidence="8">Amine oxidase</fullName>
        <ecNumber evidence="8">1.4.3.-</ecNumber>
    </recommendedName>
</protein>
<feature type="domain" description="Copper amine oxidase N2-terminal" evidence="11">
    <location>
        <begin position="33"/>
        <end position="91"/>
    </location>
</feature>
<feature type="active site" description="Proton acceptor" evidence="6">
    <location>
        <position position="241"/>
    </location>
</feature>